<dbReference type="InterPro" id="IPR004089">
    <property type="entry name" value="MCPsignal_dom"/>
</dbReference>
<evidence type="ECO:0000256" key="4">
    <source>
        <dbReference type="ARBA" id="ARBA00023136"/>
    </source>
</evidence>
<evidence type="ECO:0000256" key="7">
    <source>
        <dbReference type="SAM" id="Coils"/>
    </source>
</evidence>
<evidence type="ECO:0000259" key="8">
    <source>
        <dbReference type="PROSITE" id="PS50111"/>
    </source>
</evidence>
<reference evidence="9 10" key="1">
    <citation type="submission" date="2020-02" db="EMBL/GenBank/DDBJ databases">
        <title>Synteny-based analysis reveals conserved mechanism for high triclosan tolerance in Pseudomonas, as well as instances of horizontal transfer.</title>
        <authorList>
            <person name="Mcfarland A.G."/>
            <person name="Bertucci H.K."/>
            <person name="Litmann E."/>
            <person name="Shen J."/>
            <person name="Huttenhower C."/>
            <person name="Hartmann E.M."/>
        </authorList>
    </citation>
    <scope>NUCLEOTIDE SEQUENCE [LARGE SCALE GENOMIC DNA]</scope>
    <source>
        <strain evidence="9 10">115A1</strain>
    </source>
</reference>
<sequence length="379" mass="41558">MKRTISMDRVLSGTHPARSVPQASTAASLQPYKDWLLLAAWATACITALWQQQLLALALASIAAGLQLTEQRKRRASQRHSDHLLAMLGQQQGLSEPREDLVAAFGAQSLRSERLRSEVQFASDALERMAGTAEHSSVDQAQRVLAITDASMELSQSLERVSSLGQQAMHAFAETHRESQAGRDSALFVSTTMTEVRESMQRTSDAVGQLLQDTAAVGKAALSIQTVAKQTQLLALNASIEAARAGEHGRGFAVVADEVRQLALSSDRAAQDITRVVATTGHAVRRVEVEVVQHQQLLEQSGEQSSALAAELDQLARRSQLSLAELDRLQEALEEQRHSNRLLREQLDHVETGVERQRTQAEELHSLTLYLTRLSRTEA</sequence>
<evidence type="ECO:0000256" key="2">
    <source>
        <dbReference type="ARBA" id="ARBA00022692"/>
    </source>
</evidence>
<evidence type="ECO:0000313" key="10">
    <source>
        <dbReference type="Proteomes" id="UP000786387"/>
    </source>
</evidence>
<evidence type="ECO:0000256" key="1">
    <source>
        <dbReference type="ARBA" id="ARBA00004370"/>
    </source>
</evidence>
<feature type="domain" description="Methyl-accepting transducer" evidence="8">
    <location>
        <begin position="115"/>
        <end position="351"/>
    </location>
</feature>
<proteinExistence type="predicted"/>
<dbReference type="Pfam" id="PF00015">
    <property type="entry name" value="MCPsignal"/>
    <property type="match status" value="1"/>
</dbReference>
<dbReference type="PANTHER" id="PTHR32089">
    <property type="entry name" value="METHYL-ACCEPTING CHEMOTAXIS PROTEIN MCPB"/>
    <property type="match status" value="1"/>
</dbReference>
<evidence type="ECO:0000256" key="5">
    <source>
        <dbReference type="ARBA" id="ARBA00023224"/>
    </source>
</evidence>
<dbReference type="Proteomes" id="UP000786387">
    <property type="component" value="Unassembled WGS sequence"/>
</dbReference>
<keyword evidence="5 6" id="KW-0807">Transducer</keyword>
<dbReference type="EMBL" id="JAAMRF010000007">
    <property type="protein sequence ID" value="MBA1274690.1"/>
    <property type="molecule type" value="Genomic_DNA"/>
</dbReference>
<keyword evidence="4" id="KW-0472">Membrane</keyword>
<comment type="subcellular location">
    <subcellularLocation>
        <location evidence="1">Membrane</location>
    </subcellularLocation>
</comment>
<evidence type="ECO:0000256" key="3">
    <source>
        <dbReference type="ARBA" id="ARBA00022989"/>
    </source>
</evidence>
<keyword evidence="10" id="KW-1185">Reference proteome</keyword>
<evidence type="ECO:0000256" key="6">
    <source>
        <dbReference type="PROSITE-ProRule" id="PRU00284"/>
    </source>
</evidence>
<keyword evidence="7" id="KW-0175">Coiled coil</keyword>
<feature type="coiled-coil region" evidence="7">
    <location>
        <begin position="312"/>
        <end position="346"/>
    </location>
</feature>
<dbReference type="PANTHER" id="PTHR32089:SF112">
    <property type="entry name" value="LYSOZYME-LIKE PROTEIN-RELATED"/>
    <property type="match status" value="1"/>
</dbReference>
<dbReference type="Gene3D" id="1.10.287.950">
    <property type="entry name" value="Methyl-accepting chemotaxis protein"/>
    <property type="match status" value="1"/>
</dbReference>
<comment type="caution">
    <text evidence="9">The sequence shown here is derived from an EMBL/GenBank/DDBJ whole genome shotgun (WGS) entry which is preliminary data.</text>
</comment>
<keyword evidence="3" id="KW-1133">Transmembrane helix</keyword>
<keyword evidence="2" id="KW-0812">Transmembrane</keyword>
<evidence type="ECO:0000313" key="9">
    <source>
        <dbReference type="EMBL" id="MBA1274690.1"/>
    </source>
</evidence>
<protein>
    <submittedName>
        <fullName evidence="9">Chemotaxis protein</fullName>
    </submittedName>
</protein>
<dbReference type="PROSITE" id="PS50111">
    <property type="entry name" value="CHEMOTAXIS_TRANSDUC_2"/>
    <property type="match status" value="1"/>
</dbReference>
<accession>A0ABR5Z3D8</accession>
<name>A0ABR5Z3D8_9GAMM</name>
<gene>
    <name evidence="9" type="ORF">G7026_15130</name>
</gene>
<dbReference type="SUPFAM" id="SSF58104">
    <property type="entry name" value="Methyl-accepting chemotaxis protein (MCP) signaling domain"/>
    <property type="match status" value="1"/>
</dbReference>
<organism evidence="9 10">
    <name type="scientific">Stutzerimonas azotifigens</name>
    <dbReference type="NCBI Taxonomy" id="291995"/>
    <lineage>
        <taxon>Bacteria</taxon>
        <taxon>Pseudomonadati</taxon>
        <taxon>Pseudomonadota</taxon>
        <taxon>Gammaproteobacteria</taxon>
        <taxon>Pseudomonadales</taxon>
        <taxon>Pseudomonadaceae</taxon>
        <taxon>Stutzerimonas</taxon>
    </lineage>
</organism>
<dbReference type="SMART" id="SM00283">
    <property type="entry name" value="MA"/>
    <property type="match status" value="1"/>
</dbReference>